<comment type="caution">
    <text evidence="1">The sequence shown here is derived from an EMBL/GenBank/DDBJ whole genome shotgun (WGS) entry which is preliminary data.</text>
</comment>
<keyword evidence="2" id="KW-1185">Reference proteome</keyword>
<evidence type="ECO:0000313" key="2">
    <source>
        <dbReference type="Proteomes" id="UP000261284"/>
    </source>
</evidence>
<dbReference type="InterPro" id="IPR011990">
    <property type="entry name" value="TPR-like_helical_dom_sf"/>
</dbReference>
<sequence>MARKIISGQALADARAVEAKGSIAEAIATYQRMHAQVPDDNRVVSRLLILLRKQKDYKGELQLINETIRQYEQGLQASRDAWLKAHRKSARTSLSLAKALNLVSPKGKPLYQDPFITSLHKRKTTVQLRLK</sequence>
<reference evidence="1 2" key="1">
    <citation type="submission" date="2018-08" db="EMBL/GenBank/DDBJ databases">
        <title>Chitinophagaceae sp. K23C18032701, a novel bacterium isolated from forest soil.</title>
        <authorList>
            <person name="Wang C."/>
        </authorList>
    </citation>
    <scope>NUCLEOTIDE SEQUENCE [LARGE SCALE GENOMIC DNA]</scope>
    <source>
        <strain evidence="1 2">K23C18032701</strain>
    </source>
</reference>
<dbReference type="Gene3D" id="1.25.40.10">
    <property type="entry name" value="Tetratricopeptide repeat domain"/>
    <property type="match status" value="1"/>
</dbReference>
<accession>A0A3E1NKV9</accession>
<evidence type="ECO:0008006" key="3">
    <source>
        <dbReference type="Google" id="ProtNLM"/>
    </source>
</evidence>
<protein>
    <recommendedName>
        <fullName evidence="3">Tetratricopeptide repeat protein</fullName>
    </recommendedName>
</protein>
<dbReference type="RefSeq" id="WP_116846527.1">
    <property type="nucleotide sequence ID" value="NZ_QTJU01000002.1"/>
</dbReference>
<organism evidence="1 2">
    <name type="scientific">Deminuibacter soli</name>
    <dbReference type="NCBI Taxonomy" id="2291815"/>
    <lineage>
        <taxon>Bacteria</taxon>
        <taxon>Pseudomonadati</taxon>
        <taxon>Bacteroidota</taxon>
        <taxon>Chitinophagia</taxon>
        <taxon>Chitinophagales</taxon>
        <taxon>Chitinophagaceae</taxon>
        <taxon>Deminuibacter</taxon>
    </lineage>
</organism>
<gene>
    <name evidence="1" type="ORF">DXN05_06945</name>
</gene>
<dbReference type="Proteomes" id="UP000261284">
    <property type="component" value="Unassembled WGS sequence"/>
</dbReference>
<name>A0A3E1NKV9_9BACT</name>
<dbReference type="OrthoDB" id="679100at2"/>
<dbReference type="AlphaFoldDB" id="A0A3E1NKV9"/>
<evidence type="ECO:0000313" key="1">
    <source>
        <dbReference type="EMBL" id="RFM28537.1"/>
    </source>
</evidence>
<dbReference type="EMBL" id="QTJU01000002">
    <property type="protein sequence ID" value="RFM28537.1"/>
    <property type="molecule type" value="Genomic_DNA"/>
</dbReference>
<proteinExistence type="predicted"/>